<dbReference type="InterPro" id="IPR029058">
    <property type="entry name" value="AB_hydrolase_fold"/>
</dbReference>
<evidence type="ECO:0000313" key="2">
    <source>
        <dbReference type="Proteomes" id="UP001160334"/>
    </source>
</evidence>
<evidence type="ECO:0000313" key="1">
    <source>
        <dbReference type="EMBL" id="MDH6282790.1"/>
    </source>
</evidence>
<dbReference type="Gene3D" id="3.40.50.1820">
    <property type="entry name" value="alpha/beta hydrolase"/>
    <property type="match status" value="1"/>
</dbReference>
<organism evidence="1 2">
    <name type="scientific">Prescottella agglutinans</name>
    <dbReference type="NCBI Taxonomy" id="1644129"/>
    <lineage>
        <taxon>Bacteria</taxon>
        <taxon>Bacillati</taxon>
        <taxon>Actinomycetota</taxon>
        <taxon>Actinomycetes</taxon>
        <taxon>Mycobacteriales</taxon>
        <taxon>Nocardiaceae</taxon>
        <taxon>Prescottella</taxon>
    </lineage>
</organism>
<dbReference type="EMBL" id="JARXVC010000011">
    <property type="protein sequence ID" value="MDH6282790.1"/>
    <property type="molecule type" value="Genomic_DNA"/>
</dbReference>
<reference evidence="1 2" key="1">
    <citation type="submission" date="2023-04" db="EMBL/GenBank/DDBJ databases">
        <title>Forest soil microbial communities from Buena Vista Peninsula, Colon Province, Panama.</title>
        <authorList>
            <person name="Bouskill N."/>
        </authorList>
    </citation>
    <scope>NUCLEOTIDE SEQUENCE [LARGE SCALE GENOMIC DNA]</scope>
    <source>
        <strain evidence="1 2">CFH S0262</strain>
    </source>
</reference>
<proteinExistence type="predicted"/>
<name>A0ABT6MEY3_9NOCA</name>
<gene>
    <name evidence="1" type="ORF">M2280_004027</name>
</gene>
<accession>A0ABT6MEY3</accession>
<protein>
    <submittedName>
        <fullName evidence="1">Uncharacterized protein</fullName>
    </submittedName>
</protein>
<dbReference type="Proteomes" id="UP001160334">
    <property type="component" value="Unassembled WGS sequence"/>
</dbReference>
<sequence length="489" mass="52690">MAITQVGATSASTASNGFTIQYPSGLQDGDFLVVVVRSWAAAMDANYPIQSYLNDWTQRLVNTSRGGGHNLHIFTKVWKPQQESSFAYASLAFSGNGNHHATCLAFRGVHPDNPVNAVAQGYDTSASYHATPAISPTTDRCMVVRAVASQVNSATGSCEWANTVTEFTDGTSSAGYSHLTTAGAIDVLGTVGATCNFPSYGIMATIALAPRLERRIQLGVTAVPLMRTGTEVEVAPSVPISAPSGGSGGVMADEMNRVYTASENSYSSKYHRWIGHLNTSKPIGLLVHLHGDGAFEFNNPTSTWMLGGTNGIVQVAKDRNMLVICPLTPDDKNTTWWHWYGKEENSRWLVSLIEALCGAYNIDRYRIWFTTYSGGSQFLTKYYLPRFSSSIRGGGAIVFGGGNENATTLTPFVDPLQSRFSMHWLTGLLDDGTEPGSDGFNALAAARAGEAWYRQQGFITTLNTPAGQGHDWNGTFGTRVKAILDANMK</sequence>
<keyword evidence="2" id="KW-1185">Reference proteome</keyword>
<dbReference type="SUPFAM" id="SSF53474">
    <property type="entry name" value="alpha/beta-Hydrolases"/>
    <property type="match status" value="1"/>
</dbReference>
<comment type="caution">
    <text evidence="1">The sequence shown here is derived from an EMBL/GenBank/DDBJ whole genome shotgun (WGS) entry which is preliminary data.</text>
</comment>